<comment type="caution">
    <text evidence="7">The sequence shown here is derived from an EMBL/GenBank/DDBJ whole genome shotgun (WGS) entry which is preliminary data.</text>
</comment>
<feature type="transmembrane region" description="Helical" evidence="6">
    <location>
        <begin position="156"/>
        <end position="174"/>
    </location>
</feature>
<evidence type="ECO:0000313" key="8">
    <source>
        <dbReference type="Proteomes" id="UP000297609"/>
    </source>
</evidence>
<evidence type="ECO:0000313" key="7">
    <source>
        <dbReference type="EMBL" id="TGL55301.1"/>
    </source>
</evidence>
<dbReference type="Pfam" id="PF01040">
    <property type="entry name" value="UbiA"/>
    <property type="match status" value="1"/>
</dbReference>
<keyword evidence="2" id="KW-1003">Cell membrane</keyword>
<dbReference type="GO" id="GO:0016765">
    <property type="term" value="F:transferase activity, transferring alkyl or aryl (other than methyl) groups"/>
    <property type="evidence" value="ECO:0007669"/>
    <property type="project" value="InterPro"/>
</dbReference>
<feature type="transmembrane region" description="Helical" evidence="6">
    <location>
        <begin position="209"/>
        <end position="232"/>
    </location>
</feature>
<evidence type="ECO:0000256" key="2">
    <source>
        <dbReference type="ARBA" id="ARBA00022475"/>
    </source>
</evidence>
<feature type="transmembrane region" description="Helical" evidence="6">
    <location>
        <begin position="186"/>
        <end position="203"/>
    </location>
</feature>
<dbReference type="PANTHER" id="PTHR42723">
    <property type="entry name" value="CHLOROPHYLL SYNTHASE"/>
    <property type="match status" value="1"/>
</dbReference>
<protein>
    <submittedName>
        <fullName evidence="7">Polyprenyltransferase</fullName>
    </submittedName>
</protein>
<name>A0A4R9JRX2_9LEPT</name>
<sequence length="288" mass="31608">MILKATLQLLRPANLVTAVADILAGMCIVNYAWDDLSFLYLVFASVCLYAGGVVLNDYFDRDIDAKERPERPIPSGAVSKQMALVLGVTFLLFGVSLAYIYHWNSFLVSIGICFFVLLYDQYAKHHFLLGPLVMGICRGLNLILGMTAVIPIPEPVIFYALLPVVYIAAITLISQNEVLGGGKSKFIFALIFFGIVLGIQLFVAYQKGYFFLTIPFVSLHSILLFPPLFFAIRNPLPMNIRKAVKMGVLTLIVLNVSFAASFGMGLVAIIILSLLPISLGLSKVFAVT</sequence>
<keyword evidence="4 6" id="KW-1133">Transmembrane helix</keyword>
<dbReference type="Proteomes" id="UP000297609">
    <property type="component" value="Unassembled WGS sequence"/>
</dbReference>
<reference evidence="7" key="1">
    <citation type="journal article" date="2019" name="PLoS Negl. Trop. Dis.">
        <title>Revisiting the worldwide diversity of Leptospira species in the environment.</title>
        <authorList>
            <person name="Vincent A.T."/>
            <person name="Schiettekatte O."/>
            <person name="Bourhy P."/>
            <person name="Veyrier F.J."/>
            <person name="Picardeau M."/>
        </authorList>
    </citation>
    <scope>NUCLEOTIDE SEQUENCE [LARGE SCALE GENOMIC DNA]</scope>
    <source>
        <strain evidence="7">201702454</strain>
    </source>
</reference>
<keyword evidence="8" id="KW-1185">Reference proteome</keyword>
<dbReference type="InterPro" id="IPR044878">
    <property type="entry name" value="UbiA_sf"/>
</dbReference>
<feature type="transmembrane region" description="Helical" evidence="6">
    <location>
        <begin position="77"/>
        <end position="95"/>
    </location>
</feature>
<dbReference type="CDD" id="cd13964">
    <property type="entry name" value="PT_UbiA_1"/>
    <property type="match status" value="1"/>
</dbReference>
<proteinExistence type="predicted"/>
<feature type="transmembrane region" description="Helical" evidence="6">
    <location>
        <begin position="126"/>
        <end position="150"/>
    </location>
</feature>
<feature type="transmembrane region" description="Helical" evidence="6">
    <location>
        <begin position="252"/>
        <end position="275"/>
    </location>
</feature>
<feature type="transmembrane region" description="Helical" evidence="6">
    <location>
        <begin position="38"/>
        <end position="56"/>
    </location>
</feature>
<dbReference type="OrthoDB" id="2908954at2"/>
<dbReference type="InterPro" id="IPR000537">
    <property type="entry name" value="UbiA_prenyltransferase"/>
</dbReference>
<comment type="subcellular location">
    <subcellularLocation>
        <location evidence="1">Membrane</location>
        <topology evidence="1">Multi-pass membrane protein</topology>
    </subcellularLocation>
</comment>
<dbReference type="NCBIfam" id="NF035940">
    <property type="entry name" value="prenyl_rel_EboC"/>
    <property type="match status" value="1"/>
</dbReference>
<evidence type="ECO:0000256" key="4">
    <source>
        <dbReference type="ARBA" id="ARBA00022989"/>
    </source>
</evidence>
<evidence type="ECO:0000256" key="5">
    <source>
        <dbReference type="ARBA" id="ARBA00023136"/>
    </source>
</evidence>
<gene>
    <name evidence="7" type="ORF">EHQ59_04500</name>
</gene>
<keyword evidence="7" id="KW-0808">Transferase</keyword>
<evidence type="ECO:0000256" key="3">
    <source>
        <dbReference type="ARBA" id="ARBA00022692"/>
    </source>
</evidence>
<accession>A0A4R9JRX2</accession>
<evidence type="ECO:0000256" key="6">
    <source>
        <dbReference type="SAM" id="Phobius"/>
    </source>
</evidence>
<dbReference type="GO" id="GO:0016020">
    <property type="term" value="C:membrane"/>
    <property type="evidence" value="ECO:0007669"/>
    <property type="project" value="UniProtKB-SubCell"/>
</dbReference>
<dbReference type="PANTHER" id="PTHR42723:SF1">
    <property type="entry name" value="CHLOROPHYLL SYNTHASE, CHLOROPLASTIC"/>
    <property type="match status" value="1"/>
</dbReference>
<dbReference type="RefSeq" id="WP_135617965.1">
    <property type="nucleotide sequence ID" value="NZ_RQGG01000012.1"/>
</dbReference>
<dbReference type="EMBL" id="RQGG01000012">
    <property type="protein sequence ID" value="TGL55301.1"/>
    <property type="molecule type" value="Genomic_DNA"/>
</dbReference>
<keyword evidence="5 6" id="KW-0472">Membrane</keyword>
<organism evidence="7 8">
    <name type="scientific">Leptospira kemamanensis</name>
    <dbReference type="NCBI Taxonomy" id="2484942"/>
    <lineage>
        <taxon>Bacteria</taxon>
        <taxon>Pseudomonadati</taxon>
        <taxon>Spirochaetota</taxon>
        <taxon>Spirochaetia</taxon>
        <taxon>Leptospirales</taxon>
        <taxon>Leptospiraceae</taxon>
        <taxon>Leptospira</taxon>
    </lineage>
</organism>
<dbReference type="AlphaFoldDB" id="A0A4R9JRX2"/>
<evidence type="ECO:0000256" key="1">
    <source>
        <dbReference type="ARBA" id="ARBA00004141"/>
    </source>
</evidence>
<keyword evidence="3 6" id="KW-0812">Transmembrane</keyword>
<dbReference type="Gene3D" id="1.10.357.140">
    <property type="entry name" value="UbiA prenyltransferase"/>
    <property type="match status" value="1"/>
</dbReference>
<feature type="transmembrane region" description="Helical" evidence="6">
    <location>
        <begin position="12"/>
        <end position="32"/>
    </location>
</feature>
<feature type="transmembrane region" description="Helical" evidence="6">
    <location>
        <begin position="101"/>
        <end position="119"/>
    </location>
</feature>
<dbReference type="InterPro" id="IPR050475">
    <property type="entry name" value="Prenyltransferase_related"/>
</dbReference>